<comment type="caution">
    <text evidence="2">The sequence shown here is derived from an EMBL/GenBank/DDBJ whole genome shotgun (WGS) entry which is preliminary data.</text>
</comment>
<feature type="transmembrane region" description="Helical" evidence="1">
    <location>
        <begin position="20"/>
        <end position="42"/>
    </location>
</feature>
<keyword evidence="1" id="KW-0812">Transmembrane</keyword>
<dbReference type="Proteomes" id="UP000233256">
    <property type="component" value="Unassembled WGS sequence"/>
</dbReference>
<proteinExistence type="predicted"/>
<reference evidence="2 3" key="1">
    <citation type="journal article" date="2017" name="ISME J.">
        <title>Potential for microbial H2 and metal transformations associated with novel bacteria and archaea in deep terrestrial subsurface sediments.</title>
        <authorList>
            <person name="Hernsdorf A.W."/>
            <person name="Amano Y."/>
            <person name="Miyakawa K."/>
            <person name="Ise K."/>
            <person name="Suzuki Y."/>
            <person name="Anantharaman K."/>
            <person name="Probst A."/>
            <person name="Burstein D."/>
            <person name="Thomas B.C."/>
            <person name="Banfield J.F."/>
        </authorList>
    </citation>
    <scope>NUCLEOTIDE SEQUENCE [LARGE SCALE GENOMIC DNA]</scope>
    <source>
        <strain evidence="2">HGW-Wallbacteria-1</strain>
    </source>
</reference>
<evidence type="ECO:0008006" key="4">
    <source>
        <dbReference type="Google" id="ProtNLM"/>
    </source>
</evidence>
<accession>A0A2N1PT53</accession>
<sequence>MNRNPLPDSSFRLCAPRGFTLVELLIAIAIFTFLIIPIVNIFESITKMGARTRNEIIAAGLATRRMEEFKCTPYETLRTYMDNLGGGYDSAMNPIPGFPGFRERVEVTYYPNPVPQTVQDKYRISIKVTIEWEDKRSIRVKNHTLLTILTRKASYI</sequence>
<dbReference type="InterPro" id="IPR012902">
    <property type="entry name" value="N_methyl_site"/>
</dbReference>
<name>A0A2N1PT53_9BACT</name>
<dbReference type="NCBIfam" id="TIGR02532">
    <property type="entry name" value="IV_pilin_GFxxxE"/>
    <property type="match status" value="1"/>
</dbReference>
<gene>
    <name evidence="2" type="ORF">CVV64_07050</name>
</gene>
<keyword evidence="1" id="KW-0472">Membrane</keyword>
<evidence type="ECO:0000256" key="1">
    <source>
        <dbReference type="SAM" id="Phobius"/>
    </source>
</evidence>
<keyword evidence="1" id="KW-1133">Transmembrane helix</keyword>
<dbReference type="Pfam" id="PF07963">
    <property type="entry name" value="N_methyl"/>
    <property type="match status" value="1"/>
</dbReference>
<organism evidence="2 3">
    <name type="scientific">Candidatus Wallbacteria bacterium HGW-Wallbacteria-1</name>
    <dbReference type="NCBI Taxonomy" id="2013854"/>
    <lineage>
        <taxon>Bacteria</taxon>
        <taxon>Candidatus Walliibacteriota</taxon>
    </lineage>
</organism>
<evidence type="ECO:0000313" key="2">
    <source>
        <dbReference type="EMBL" id="PKK91506.1"/>
    </source>
</evidence>
<dbReference type="AlphaFoldDB" id="A0A2N1PT53"/>
<evidence type="ECO:0000313" key="3">
    <source>
        <dbReference type="Proteomes" id="UP000233256"/>
    </source>
</evidence>
<protein>
    <recommendedName>
        <fullName evidence="4">Prepilin-type N-terminal cleavage/methylation domain-containing protein</fullName>
    </recommendedName>
</protein>
<dbReference type="EMBL" id="PGXC01000003">
    <property type="protein sequence ID" value="PKK91506.1"/>
    <property type="molecule type" value="Genomic_DNA"/>
</dbReference>